<dbReference type="EMBL" id="JANUGW010000001">
    <property type="protein sequence ID" value="MCS0580372.1"/>
    <property type="molecule type" value="Genomic_DNA"/>
</dbReference>
<dbReference type="GO" id="GO:0016787">
    <property type="term" value="F:hydrolase activity"/>
    <property type="evidence" value="ECO:0007669"/>
    <property type="project" value="UniProtKB-KW"/>
</dbReference>
<keyword evidence="2 4" id="KW-0378">Hydrolase</keyword>
<comment type="caution">
    <text evidence="6">The sequence shown here is derived from an EMBL/GenBank/DDBJ whole genome shotgun (WGS) entry which is preliminary data.</text>
</comment>
<reference evidence="6 7" key="1">
    <citation type="submission" date="2022-08" db="EMBL/GenBank/DDBJ databases">
        <title>Reclassification of Massilia species as members of the genera Telluria, Duganella, Pseudoduganella, Mokoshia gen. nov. and Zemynaea gen. nov. using orthogonal and non-orthogonal genome-based approaches.</title>
        <authorList>
            <person name="Bowman J.P."/>
        </authorList>
    </citation>
    <scope>NUCLEOTIDE SEQUENCE [LARGE SCALE GENOMIC DNA]</scope>
    <source>
        <strain evidence="6 7">JCM 31316</strain>
    </source>
</reference>
<dbReference type="Gene3D" id="2.115.10.20">
    <property type="entry name" value="Glycosyl hydrolase domain, family 43"/>
    <property type="match status" value="1"/>
</dbReference>
<evidence type="ECO:0000256" key="2">
    <source>
        <dbReference type="ARBA" id="ARBA00022801"/>
    </source>
</evidence>
<dbReference type="SUPFAM" id="SSF49899">
    <property type="entry name" value="Concanavalin A-like lectins/glucanases"/>
    <property type="match status" value="1"/>
</dbReference>
<name>A0ABT1ZKE4_9BURK</name>
<dbReference type="InterPro" id="IPR023296">
    <property type="entry name" value="Glyco_hydro_beta-prop_sf"/>
</dbReference>
<dbReference type="CDD" id="cd09001">
    <property type="entry name" value="GH43_FsAxh1-like"/>
    <property type="match status" value="1"/>
</dbReference>
<evidence type="ECO:0000256" key="3">
    <source>
        <dbReference type="ARBA" id="ARBA00023295"/>
    </source>
</evidence>
<accession>A0ABT1ZKE4</accession>
<sequence length="573" mass="62030">MPPQLPVPPPDHRPARTRGAAAVMLVLAAVAGCRGIGEPAPATAIAPLPASAPWRADLGDGRYRNPVLHADYSDPDAIRVGTTFYMTASSFNNAPGLPLLESPDLVNWTLVGHALPHLVPAAAFERPQYGKGVWAPCLRWHAGRFWIFYPDPDYGVYVTTAEHFAGPWTAPRLLLAGRGIIDPTPLWDDDGNAWLLHAWAKSRAGINNVLTLRRMDAGATRMLDDAGQVIIDGARYPGYHTVEGPKFYKANGYYYVFAPAGGVEMGWQAVFRSRTITGPYEARRVMDQGDTPVNGPHQGAWVDAPDGKDWFLHFQDKGAYGRVVHLQPMRWQDGWPVIGASGRTPGVGEPVATYAKPVQGFAPAAPATSDTFAGPRLGPQWQWAANPAPGWYSLTDNPGHLRLFTQVVPESDGYVRAAGAILTQKTPASRFVVDTRVRLHGAVDGDRAGLIVNAMQYAWVGLRRSGGHTDLVRTVCGPFGPRCREDSTVVLADAPDTVYLRMAMNENAFVGFSYSLDGRTFKPAGDAFPVTRGTWVGAQVGLFSVGTQARARVQDAYLEADYVNVTAPAAMPD</sequence>
<comment type="similarity">
    <text evidence="1 4">Belongs to the glycosyl hydrolase 43 family.</text>
</comment>
<dbReference type="RefSeq" id="WP_258815034.1">
    <property type="nucleotide sequence ID" value="NZ_JANUGW010000001.1"/>
</dbReference>
<dbReference type="PANTHER" id="PTHR42812:SF12">
    <property type="entry name" value="BETA-XYLOSIDASE-RELATED"/>
    <property type="match status" value="1"/>
</dbReference>
<dbReference type="InterPro" id="IPR013320">
    <property type="entry name" value="ConA-like_dom_sf"/>
</dbReference>
<protein>
    <submittedName>
        <fullName evidence="6">Glycoside hydrolase 43 family protein</fullName>
    </submittedName>
</protein>
<evidence type="ECO:0000256" key="4">
    <source>
        <dbReference type="RuleBase" id="RU361187"/>
    </source>
</evidence>
<dbReference type="InterPro" id="IPR006710">
    <property type="entry name" value="Glyco_hydro_43"/>
</dbReference>
<dbReference type="SUPFAM" id="SSF75005">
    <property type="entry name" value="Arabinanase/levansucrase/invertase"/>
    <property type="match status" value="1"/>
</dbReference>
<dbReference type="Pfam" id="PF04616">
    <property type="entry name" value="Glyco_hydro_43"/>
    <property type="match status" value="1"/>
</dbReference>
<feature type="domain" description="Beta-xylosidase C-terminal Concanavalin A-like" evidence="5">
    <location>
        <begin position="369"/>
        <end position="549"/>
    </location>
</feature>
<gene>
    <name evidence="6" type="ORF">NX784_02075</name>
</gene>
<proteinExistence type="inferred from homology"/>
<dbReference type="Proteomes" id="UP001204151">
    <property type="component" value="Unassembled WGS sequence"/>
</dbReference>
<dbReference type="InterPro" id="IPR041542">
    <property type="entry name" value="GH43_C2"/>
</dbReference>
<dbReference type="InterPro" id="IPR051795">
    <property type="entry name" value="Glycosyl_Hydrlase_43"/>
</dbReference>
<evidence type="ECO:0000256" key="1">
    <source>
        <dbReference type="ARBA" id="ARBA00009865"/>
    </source>
</evidence>
<keyword evidence="3 4" id="KW-0326">Glycosidase</keyword>
<dbReference type="Gene3D" id="2.60.120.200">
    <property type="match status" value="1"/>
</dbReference>
<dbReference type="PANTHER" id="PTHR42812">
    <property type="entry name" value="BETA-XYLOSIDASE"/>
    <property type="match status" value="1"/>
</dbReference>
<evidence type="ECO:0000313" key="6">
    <source>
        <dbReference type="EMBL" id="MCS0580372.1"/>
    </source>
</evidence>
<organism evidence="6 7">
    <name type="scientific">Massilia pinisoli</name>
    <dbReference type="NCBI Taxonomy" id="1772194"/>
    <lineage>
        <taxon>Bacteria</taxon>
        <taxon>Pseudomonadati</taxon>
        <taxon>Pseudomonadota</taxon>
        <taxon>Betaproteobacteria</taxon>
        <taxon>Burkholderiales</taxon>
        <taxon>Oxalobacteraceae</taxon>
        <taxon>Telluria group</taxon>
        <taxon>Massilia</taxon>
    </lineage>
</organism>
<dbReference type="Pfam" id="PF17851">
    <property type="entry name" value="GH43_C2"/>
    <property type="match status" value="1"/>
</dbReference>
<evidence type="ECO:0000259" key="5">
    <source>
        <dbReference type="Pfam" id="PF17851"/>
    </source>
</evidence>
<keyword evidence="7" id="KW-1185">Reference proteome</keyword>
<evidence type="ECO:0000313" key="7">
    <source>
        <dbReference type="Proteomes" id="UP001204151"/>
    </source>
</evidence>